<feature type="domain" description="B box-type" evidence="10">
    <location>
        <begin position="372"/>
        <end position="413"/>
    </location>
</feature>
<evidence type="ECO:0000259" key="9">
    <source>
        <dbReference type="PROSITE" id="PS50089"/>
    </source>
</evidence>
<dbReference type="PROSITE" id="PS50188">
    <property type="entry name" value="B302_SPRY"/>
    <property type="match status" value="1"/>
</dbReference>
<dbReference type="InterPro" id="IPR050143">
    <property type="entry name" value="TRIM/RBCC"/>
</dbReference>
<dbReference type="PROSITE" id="PS50119">
    <property type="entry name" value="ZF_BBOX"/>
    <property type="match status" value="2"/>
</dbReference>
<dbReference type="CDD" id="cd19761">
    <property type="entry name" value="Bbox2_TRIM5-like"/>
    <property type="match status" value="2"/>
</dbReference>
<dbReference type="GO" id="GO:0008270">
    <property type="term" value="F:zinc ion binding"/>
    <property type="evidence" value="ECO:0007669"/>
    <property type="project" value="UniProtKB-KW"/>
</dbReference>
<dbReference type="PROSITE" id="PS50089">
    <property type="entry name" value="ZF_RING_2"/>
    <property type="match status" value="2"/>
</dbReference>
<dbReference type="InterPro" id="IPR043136">
    <property type="entry name" value="B30.2/SPRY_sf"/>
</dbReference>
<evidence type="ECO:0000256" key="3">
    <source>
        <dbReference type="ARBA" id="ARBA00022723"/>
    </source>
</evidence>
<dbReference type="PRINTS" id="PR01407">
    <property type="entry name" value="BUTYPHLNCDUF"/>
</dbReference>
<evidence type="ECO:0000256" key="4">
    <source>
        <dbReference type="ARBA" id="ARBA00022771"/>
    </source>
</evidence>
<dbReference type="Pfam" id="PF15227">
    <property type="entry name" value="zf-C3HC4_4"/>
    <property type="match status" value="1"/>
</dbReference>
<dbReference type="Gene3D" id="3.30.160.60">
    <property type="entry name" value="Classic Zinc Finger"/>
    <property type="match status" value="2"/>
</dbReference>
<dbReference type="FunFam" id="3.30.160.60:FF:000386">
    <property type="entry name" value="Tripartite motif-containing 5 (Predicted)"/>
    <property type="match status" value="2"/>
</dbReference>
<keyword evidence="6 8" id="KW-0175">Coiled coil</keyword>
<feature type="domain" description="RING-type" evidence="9">
    <location>
        <begin position="296"/>
        <end position="340"/>
    </location>
</feature>
<evidence type="ECO:0000256" key="6">
    <source>
        <dbReference type="ARBA" id="ARBA00023054"/>
    </source>
</evidence>
<dbReference type="SUPFAM" id="SSF57850">
    <property type="entry name" value="RING/U-box"/>
    <property type="match status" value="2"/>
</dbReference>
<evidence type="ECO:0000256" key="5">
    <source>
        <dbReference type="ARBA" id="ARBA00022833"/>
    </source>
</evidence>
<dbReference type="InterPro" id="IPR013083">
    <property type="entry name" value="Znf_RING/FYVE/PHD"/>
</dbReference>
<dbReference type="EMBL" id="JAATJU010026637">
    <property type="protein sequence ID" value="KAH0501394.1"/>
    <property type="molecule type" value="Genomic_DNA"/>
</dbReference>
<comment type="caution">
    <text evidence="12">The sequence shown here is derived from an EMBL/GenBank/DDBJ whole genome shotgun (WGS) entry which is preliminary data.</text>
</comment>
<dbReference type="GO" id="GO:0005737">
    <property type="term" value="C:cytoplasm"/>
    <property type="evidence" value="ECO:0007669"/>
    <property type="project" value="UniProtKB-SubCell"/>
</dbReference>
<keyword evidence="5" id="KW-0862">Zinc</keyword>
<dbReference type="SMART" id="SM00184">
    <property type="entry name" value="RING"/>
    <property type="match status" value="2"/>
</dbReference>
<dbReference type="Proteomes" id="UP000710432">
    <property type="component" value="Unassembled WGS sequence"/>
</dbReference>
<keyword evidence="4 7" id="KW-0863">Zinc-finger</keyword>
<dbReference type="Gene3D" id="2.60.120.920">
    <property type="match status" value="1"/>
</dbReference>
<keyword evidence="3" id="KW-0479">Metal-binding</keyword>
<dbReference type="SUPFAM" id="SSF57845">
    <property type="entry name" value="B-box zinc-binding domain"/>
    <property type="match status" value="2"/>
</dbReference>
<keyword evidence="2" id="KW-0963">Cytoplasm</keyword>
<dbReference type="Pfam" id="PF00643">
    <property type="entry name" value="zf-B_box"/>
    <property type="match status" value="2"/>
</dbReference>
<dbReference type="Pfam" id="PF00622">
    <property type="entry name" value="SPRY"/>
    <property type="match status" value="1"/>
</dbReference>
<evidence type="ECO:0000256" key="1">
    <source>
        <dbReference type="ARBA" id="ARBA00004496"/>
    </source>
</evidence>
<evidence type="ECO:0000259" key="10">
    <source>
        <dbReference type="PROSITE" id="PS50119"/>
    </source>
</evidence>
<feature type="domain" description="RING-type" evidence="9">
    <location>
        <begin position="15"/>
        <end position="59"/>
    </location>
</feature>
<dbReference type="PROSITE" id="PS00518">
    <property type="entry name" value="ZF_RING_1"/>
    <property type="match status" value="2"/>
</dbReference>
<dbReference type="InterPro" id="IPR013320">
    <property type="entry name" value="ConA-like_dom_sf"/>
</dbReference>
<gene>
    <name evidence="12" type="ORF">LTLLF_196805</name>
</gene>
<dbReference type="FunFam" id="3.30.40.10:FF:000144">
    <property type="entry name" value="Tripartite motif-containing 5 (Predicted)"/>
    <property type="match status" value="2"/>
</dbReference>
<dbReference type="InterPro" id="IPR001841">
    <property type="entry name" value="Znf_RING"/>
</dbReference>
<evidence type="ECO:0000313" key="12">
    <source>
        <dbReference type="EMBL" id="KAH0501394.1"/>
    </source>
</evidence>
<feature type="domain" description="B30.2/SPRY" evidence="11">
    <location>
        <begin position="552"/>
        <end position="809"/>
    </location>
</feature>
<evidence type="ECO:0000313" key="13">
    <source>
        <dbReference type="Proteomes" id="UP000710432"/>
    </source>
</evidence>
<dbReference type="InterPro" id="IPR003879">
    <property type="entry name" value="Butyrophylin_SPRY"/>
</dbReference>
<dbReference type="InterPro" id="IPR003877">
    <property type="entry name" value="SPRY_dom"/>
</dbReference>
<dbReference type="AlphaFoldDB" id="A0A8J6FZA4"/>
<dbReference type="PANTHER" id="PTHR24103">
    <property type="entry name" value="E3 UBIQUITIN-PROTEIN LIGASE TRIM"/>
    <property type="match status" value="1"/>
</dbReference>
<feature type="coiled-coil region" evidence="8">
    <location>
        <begin position="460"/>
        <end position="499"/>
    </location>
</feature>
<dbReference type="InterPro" id="IPR001870">
    <property type="entry name" value="B30.2/SPRY"/>
</dbReference>
<comment type="subcellular location">
    <subcellularLocation>
        <location evidence="1">Cytoplasm</location>
    </subcellularLocation>
</comment>
<feature type="domain" description="B box-type" evidence="10">
    <location>
        <begin position="91"/>
        <end position="132"/>
    </location>
</feature>
<proteinExistence type="predicted"/>
<protein>
    <submittedName>
        <fullName evidence="12">Tripartite motif-containing protein 30A</fullName>
    </submittedName>
</protein>
<dbReference type="InterPro" id="IPR027370">
    <property type="entry name" value="Znf-RING_euk"/>
</dbReference>
<dbReference type="SUPFAM" id="SSF49899">
    <property type="entry name" value="Concanavalin A-like lectins/glucanases"/>
    <property type="match status" value="1"/>
</dbReference>
<dbReference type="CDD" id="cd16591">
    <property type="entry name" value="RING-HC_TRIM5-like_C-IV"/>
    <property type="match status" value="2"/>
</dbReference>
<accession>A0A8J6FZA4</accession>
<dbReference type="InterPro" id="IPR000315">
    <property type="entry name" value="Znf_B-box"/>
</dbReference>
<sequence>MASSVLGMVKEEVTCPICLELLKEPVSADCDHSFCRACITLNYESSKDKEGEGVCPVCRVSYLFGNLRPIRHVANIVERLKEFKSSPEEEQKVNVCAKHGEKLQLFCEKDMMAICWLCERSQEHRDHQTALIEEVANKYKKQIQRDVEKVQKEFKGLRDFLDSMEKNEVEKLMKEKEIILYILKDSQIDMEFQRKSVRELISDLEHRLQCSTIEMLQGVNCILTRSQNLRLKQPEMVASKQRKTCRDPDLEGMLQVFQVTQVPEQKCQEYRQTDRLSITATMTSSVLEMIKEEVTCPICLELLKDPVSADCNHIFCRACITLNYESSKGKEGEGICPVCRECYLFGNLRPNCHVANIVERLKEFKSSSGEEQKVNVCIQHGEKLQLFCEKDMVAICWLCERSQEHRGHQTALIEEVANKYKGKLQAALKMQMANEERCDQWEDDLQKERTFWENQIQSEVENVEMELKGLREFLDSKEKNEVEKLMKEKEDILDILEGSQIELVKQRESVRDLISDLEHGLQCSTMEMLQGVNHVLTRSQNLRLKQPKMVPSKQRKIFRAPDLKGMLQVFQVHVTLNQTQDKNIVINEDKRQIQHRNGNKRNSQISKTYKLGVLGYPAIHSGKHYWEVDVSRCDAWLLGINNGKCAKPQLSAANEKNFNVKNNSNVKRHVNFSPFTFDDDYKHDFGDRQYVSYQPKHEVKDNSDDKQHANYQPKCGYWVIGMTDRSVYNAFEECSITHNASVLLLSLTHPPTRVGVFLDREACTLSFYDVSNHGALIYRFYEPNFPNAVYPYFNPMTCSEPLTVCGPPS</sequence>
<dbReference type="SMART" id="SM00336">
    <property type="entry name" value="BBOX"/>
    <property type="match status" value="2"/>
</dbReference>
<name>A0A8J6FZA4_MICOH</name>
<evidence type="ECO:0000259" key="11">
    <source>
        <dbReference type="PROSITE" id="PS50188"/>
    </source>
</evidence>
<dbReference type="Pfam" id="PF13445">
    <property type="entry name" value="zf-RING_UBOX"/>
    <property type="match status" value="1"/>
</dbReference>
<evidence type="ECO:0000256" key="2">
    <source>
        <dbReference type="ARBA" id="ARBA00022490"/>
    </source>
</evidence>
<evidence type="ECO:0000256" key="7">
    <source>
        <dbReference type="PROSITE-ProRule" id="PRU00024"/>
    </source>
</evidence>
<organism evidence="12 13">
    <name type="scientific">Microtus ochrogaster</name>
    <name type="common">Prairie vole</name>
    <dbReference type="NCBI Taxonomy" id="79684"/>
    <lineage>
        <taxon>Eukaryota</taxon>
        <taxon>Metazoa</taxon>
        <taxon>Chordata</taxon>
        <taxon>Craniata</taxon>
        <taxon>Vertebrata</taxon>
        <taxon>Euteleostomi</taxon>
        <taxon>Mammalia</taxon>
        <taxon>Eutheria</taxon>
        <taxon>Euarchontoglires</taxon>
        <taxon>Glires</taxon>
        <taxon>Rodentia</taxon>
        <taxon>Myomorpha</taxon>
        <taxon>Muroidea</taxon>
        <taxon>Cricetidae</taxon>
        <taxon>Arvicolinae</taxon>
        <taxon>Microtus</taxon>
    </lineage>
</organism>
<dbReference type="Gene3D" id="3.30.40.10">
    <property type="entry name" value="Zinc/RING finger domain, C3HC4 (zinc finger)"/>
    <property type="match status" value="2"/>
</dbReference>
<evidence type="ECO:0000256" key="8">
    <source>
        <dbReference type="SAM" id="Coils"/>
    </source>
</evidence>
<dbReference type="SMART" id="SM00449">
    <property type="entry name" value="SPRY"/>
    <property type="match status" value="1"/>
</dbReference>
<dbReference type="InterPro" id="IPR017907">
    <property type="entry name" value="Znf_RING_CS"/>
</dbReference>
<reference evidence="12" key="1">
    <citation type="submission" date="2020-03" db="EMBL/GenBank/DDBJ databases">
        <title>Studies in the Genomics of Life Span.</title>
        <authorList>
            <person name="Glass D."/>
        </authorList>
    </citation>
    <scope>NUCLEOTIDE SEQUENCE</scope>
    <source>
        <strain evidence="12">LTLLF</strain>
        <tissue evidence="12">Muscle</tissue>
    </source>
</reference>